<dbReference type="PANTHER" id="PTHR30029">
    <property type="entry name" value="STAGE V SPORULATION PROTEIN R"/>
    <property type="match status" value="1"/>
</dbReference>
<dbReference type="Pfam" id="PF04293">
    <property type="entry name" value="SpoVR"/>
    <property type="match status" value="1"/>
</dbReference>
<dbReference type="EMBL" id="CP018221">
    <property type="protein sequence ID" value="API59468.1"/>
    <property type="molecule type" value="Genomic_DNA"/>
</dbReference>
<gene>
    <name evidence="3" type="ORF">BSL82_09235</name>
</gene>
<dbReference type="AlphaFoldDB" id="A0A1L3ZV12"/>
<dbReference type="Proteomes" id="UP000182063">
    <property type="component" value="Chromosome"/>
</dbReference>
<protein>
    <submittedName>
        <fullName evidence="3">SpoVR family protein</fullName>
    </submittedName>
</protein>
<sequence>MSGAGKGLLFDGSDWDFDLIRRVHEAVAEVAERTLKLDTYPNQIEVITAEQMLDAYSSTGMPLFYKHWSFGKQFVHHELLYRKGMRGLAYELVINSDPCISYIMEENSAMMQTLVIAHAAYGHNHFFKNNYLFKQWTDADGILDYLEFAKGYIMNCEERYGHDAVERLLDGAHALMHQGVHRYPRSQSRDLKEEALREAERHAYQESIFNDLWRTLPRGEQTSAIPAAAAERQALLHLPQENILYFLEKTAPRLDAWQREVLRITRVIAQYFYPQMQTKVMNEGAATYVHYRIVTTLHDEGRLSDGAYMEFLQTHTNVVYQPMFDTPGYNGINPYALGFGMMTDIERICTDPTEEDREWFPDIAGSKEPMEVLKHIWANYRDESFIAQFLSPHLIRNWRLFHLVDDEDEPALRVDAIHNERGYRKVRRALARQYDIGWQEPDIQVVDVDMAGDRHLILEHNVMNGVLLAESDADQVLQHLADIWSYDVCLNEVDRATGKVLKEHRAKPRHQARF</sequence>
<dbReference type="InterPro" id="IPR057270">
    <property type="entry name" value="Ycgb-like"/>
</dbReference>
<proteinExistence type="predicted"/>
<dbReference type="Pfam" id="PF24755">
    <property type="entry name" value="SpoVR_C"/>
    <property type="match status" value="1"/>
</dbReference>
<dbReference type="STRING" id="1921510.BSL82_09235"/>
<dbReference type="KEGG" id="sphj:BSL82_09235"/>
<evidence type="ECO:0000259" key="2">
    <source>
        <dbReference type="Pfam" id="PF24755"/>
    </source>
</evidence>
<feature type="domain" description="SpoVR-like C-terminal" evidence="2">
    <location>
        <begin position="441"/>
        <end position="494"/>
    </location>
</feature>
<evidence type="ECO:0000313" key="4">
    <source>
        <dbReference type="Proteomes" id="UP000182063"/>
    </source>
</evidence>
<dbReference type="InterPro" id="IPR056174">
    <property type="entry name" value="SpoVR_N"/>
</dbReference>
<dbReference type="RefSeq" id="WP_072597048.1">
    <property type="nucleotide sequence ID" value="NZ_CP018221.1"/>
</dbReference>
<evidence type="ECO:0000259" key="1">
    <source>
        <dbReference type="Pfam" id="PF04293"/>
    </source>
</evidence>
<name>A0A1L3ZV12_9SPHN</name>
<accession>A0A1L3ZV12</accession>
<dbReference type="InterPro" id="IPR007390">
    <property type="entry name" value="Spore_V_R"/>
</dbReference>
<reference evidence="4" key="1">
    <citation type="submission" date="2016-11" db="EMBL/GenBank/DDBJ databases">
        <title>Complete Genome Sequence of alachlor-degrading Sphingomonas sp. strain JJ-A5.</title>
        <authorList>
            <person name="Lee H."/>
            <person name="Ka J.-O."/>
        </authorList>
    </citation>
    <scope>NUCLEOTIDE SEQUENCE [LARGE SCALE GENOMIC DNA]</scope>
    <source>
        <strain evidence="4">JJ-A5</strain>
    </source>
</reference>
<organism evidence="3 4">
    <name type="scientific">Tardibacter chloracetimidivorans</name>
    <dbReference type="NCBI Taxonomy" id="1921510"/>
    <lineage>
        <taxon>Bacteria</taxon>
        <taxon>Pseudomonadati</taxon>
        <taxon>Pseudomonadota</taxon>
        <taxon>Alphaproteobacteria</taxon>
        <taxon>Sphingomonadales</taxon>
        <taxon>Sphingomonadaceae</taxon>
        <taxon>Tardibacter</taxon>
    </lineage>
</organism>
<dbReference type="InterPro" id="IPR057008">
    <property type="entry name" value="SpoVR-like_C"/>
</dbReference>
<dbReference type="PANTHER" id="PTHR30029:SF2">
    <property type="entry name" value="STAGE V SPORULATION PROTEIN R"/>
    <property type="match status" value="1"/>
</dbReference>
<dbReference type="OrthoDB" id="9784270at2"/>
<evidence type="ECO:0000313" key="3">
    <source>
        <dbReference type="EMBL" id="API59468.1"/>
    </source>
</evidence>
<dbReference type="NCBIfam" id="NF008737">
    <property type="entry name" value="PRK11767.1"/>
    <property type="match status" value="1"/>
</dbReference>
<keyword evidence="4" id="KW-1185">Reference proteome</keyword>
<feature type="domain" description="SpoVR protein-like N-terminal" evidence="1">
    <location>
        <begin position="14"/>
        <end position="437"/>
    </location>
</feature>